<organism evidence="13 14">
    <name type="scientific">Polyporus arcularius HHB13444</name>
    <dbReference type="NCBI Taxonomy" id="1314778"/>
    <lineage>
        <taxon>Eukaryota</taxon>
        <taxon>Fungi</taxon>
        <taxon>Dikarya</taxon>
        <taxon>Basidiomycota</taxon>
        <taxon>Agaricomycotina</taxon>
        <taxon>Agaricomycetes</taxon>
        <taxon>Polyporales</taxon>
        <taxon>Polyporaceae</taxon>
        <taxon>Polyporus</taxon>
    </lineage>
</organism>
<dbReference type="PANTHER" id="PTHR31576:SF2">
    <property type="entry name" value="TATA BOX-BINDING PROTEIN-ASSOCIATED FACTOR RNA POLYMERASE I SUBUNIT B"/>
    <property type="match status" value="1"/>
</dbReference>
<dbReference type="Pfam" id="PF20644">
    <property type="entry name" value="Rrn7_cyclin_N"/>
    <property type="match status" value="1"/>
</dbReference>
<evidence type="ECO:0000256" key="10">
    <source>
        <dbReference type="SAM" id="MobiDB-lite"/>
    </source>
</evidence>
<dbReference type="InterPro" id="IPR048540">
    <property type="entry name" value="Rrn7_cyclin_N"/>
</dbReference>
<dbReference type="STRING" id="1314778.A0A5C3PL50"/>
<evidence type="ECO:0000259" key="11">
    <source>
        <dbReference type="Pfam" id="PF20644"/>
    </source>
</evidence>
<feature type="domain" description="Rrn7/TAF1B N-terminal cyclin" evidence="11">
    <location>
        <begin position="90"/>
        <end position="283"/>
    </location>
</feature>
<keyword evidence="7" id="KW-0238">DNA-binding</keyword>
<dbReference type="EMBL" id="ML211064">
    <property type="protein sequence ID" value="TFK89807.1"/>
    <property type="molecule type" value="Genomic_DNA"/>
</dbReference>
<feature type="compositionally biased region" description="Basic and acidic residues" evidence="10">
    <location>
        <begin position="195"/>
        <end position="204"/>
    </location>
</feature>
<evidence type="ECO:0000256" key="8">
    <source>
        <dbReference type="ARBA" id="ARBA00023163"/>
    </source>
</evidence>
<keyword evidence="5" id="KW-0862">Zinc</keyword>
<dbReference type="GO" id="GO:0042790">
    <property type="term" value="P:nucleolar large rRNA transcription by RNA polymerase I"/>
    <property type="evidence" value="ECO:0007669"/>
    <property type="project" value="TreeGrafter"/>
</dbReference>
<dbReference type="GO" id="GO:0070860">
    <property type="term" value="C:RNA polymerase I core factor complex"/>
    <property type="evidence" value="ECO:0007669"/>
    <property type="project" value="InterPro"/>
</dbReference>
<name>A0A5C3PL50_9APHY</name>
<reference evidence="13 14" key="1">
    <citation type="journal article" date="2019" name="Nat. Ecol. Evol.">
        <title>Megaphylogeny resolves global patterns of mushroom evolution.</title>
        <authorList>
            <person name="Varga T."/>
            <person name="Krizsan K."/>
            <person name="Foldi C."/>
            <person name="Dima B."/>
            <person name="Sanchez-Garcia M."/>
            <person name="Sanchez-Ramirez S."/>
            <person name="Szollosi G.J."/>
            <person name="Szarkandi J.G."/>
            <person name="Papp V."/>
            <person name="Albert L."/>
            <person name="Andreopoulos W."/>
            <person name="Angelini C."/>
            <person name="Antonin V."/>
            <person name="Barry K.W."/>
            <person name="Bougher N.L."/>
            <person name="Buchanan P."/>
            <person name="Buyck B."/>
            <person name="Bense V."/>
            <person name="Catcheside P."/>
            <person name="Chovatia M."/>
            <person name="Cooper J."/>
            <person name="Damon W."/>
            <person name="Desjardin D."/>
            <person name="Finy P."/>
            <person name="Geml J."/>
            <person name="Haridas S."/>
            <person name="Hughes K."/>
            <person name="Justo A."/>
            <person name="Karasinski D."/>
            <person name="Kautmanova I."/>
            <person name="Kiss B."/>
            <person name="Kocsube S."/>
            <person name="Kotiranta H."/>
            <person name="LaButti K.M."/>
            <person name="Lechner B.E."/>
            <person name="Liimatainen K."/>
            <person name="Lipzen A."/>
            <person name="Lukacs Z."/>
            <person name="Mihaltcheva S."/>
            <person name="Morgado L.N."/>
            <person name="Niskanen T."/>
            <person name="Noordeloos M.E."/>
            <person name="Ohm R.A."/>
            <person name="Ortiz-Santana B."/>
            <person name="Ovrebo C."/>
            <person name="Racz N."/>
            <person name="Riley R."/>
            <person name="Savchenko A."/>
            <person name="Shiryaev A."/>
            <person name="Soop K."/>
            <person name="Spirin V."/>
            <person name="Szebenyi C."/>
            <person name="Tomsovsky M."/>
            <person name="Tulloss R.E."/>
            <person name="Uehling J."/>
            <person name="Grigoriev I.V."/>
            <person name="Vagvolgyi C."/>
            <person name="Papp T."/>
            <person name="Martin F.M."/>
            <person name="Miettinen O."/>
            <person name="Hibbett D.S."/>
            <person name="Nagy L.G."/>
        </authorList>
    </citation>
    <scope>NUCLEOTIDE SEQUENCE [LARGE SCALE GENOMIC DNA]</scope>
    <source>
        <strain evidence="13 14">HHB13444</strain>
    </source>
</reference>
<comment type="similarity">
    <text evidence="2">Belongs to the RRN7/TAF1B family.</text>
</comment>
<evidence type="ECO:0000256" key="1">
    <source>
        <dbReference type="ARBA" id="ARBA00004604"/>
    </source>
</evidence>
<keyword evidence="14" id="KW-1185">Reference proteome</keyword>
<accession>A0A5C3PL50</accession>
<protein>
    <recommendedName>
        <fullName evidence="15">RRN7-type domain-containing protein</fullName>
    </recommendedName>
</protein>
<gene>
    <name evidence="13" type="ORF">K466DRAFT_485968</name>
</gene>
<dbReference type="AlphaFoldDB" id="A0A5C3PL50"/>
<keyword evidence="3" id="KW-0479">Metal-binding</keyword>
<dbReference type="GO" id="GO:0008270">
    <property type="term" value="F:zinc ion binding"/>
    <property type="evidence" value="ECO:0007669"/>
    <property type="project" value="UniProtKB-KW"/>
</dbReference>
<evidence type="ECO:0000256" key="5">
    <source>
        <dbReference type="ARBA" id="ARBA00022833"/>
    </source>
</evidence>
<feature type="region of interest" description="Disordered" evidence="10">
    <location>
        <begin position="488"/>
        <end position="520"/>
    </location>
</feature>
<feature type="compositionally biased region" description="Basic and acidic residues" evidence="10">
    <location>
        <begin position="163"/>
        <end position="175"/>
    </location>
</feature>
<evidence type="ECO:0000313" key="14">
    <source>
        <dbReference type="Proteomes" id="UP000308197"/>
    </source>
</evidence>
<keyword evidence="6" id="KW-0805">Transcription regulation</keyword>
<dbReference type="InterPro" id="IPR048538">
    <property type="entry name" value="Rrn7_cyclin_C"/>
</dbReference>
<dbReference type="Pfam" id="PF20645">
    <property type="entry name" value="Rrn7_cyclin_C"/>
    <property type="match status" value="1"/>
</dbReference>
<evidence type="ECO:0000256" key="2">
    <source>
        <dbReference type="ARBA" id="ARBA00006899"/>
    </source>
</evidence>
<keyword evidence="9" id="KW-0539">Nucleus</keyword>
<dbReference type="InterPro" id="IPR033599">
    <property type="entry name" value="TAF1B/Rrn7"/>
</dbReference>
<keyword evidence="4" id="KW-0863">Zinc-finger</keyword>
<evidence type="ECO:0000313" key="13">
    <source>
        <dbReference type="EMBL" id="TFK89807.1"/>
    </source>
</evidence>
<dbReference type="PANTHER" id="PTHR31576">
    <property type="entry name" value="TATA BOX-BINDING PROTEIN-ASSOCIATED FACTOR RNA POLYMERASE I SUBUNIT B"/>
    <property type="match status" value="1"/>
</dbReference>
<dbReference type="Proteomes" id="UP000308197">
    <property type="component" value="Unassembled WGS sequence"/>
</dbReference>
<evidence type="ECO:0000256" key="9">
    <source>
        <dbReference type="ARBA" id="ARBA00023242"/>
    </source>
</evidence>
<dbReference type="GO" id="GO:0001164">
    <property type="term" value="F:RNA polymerase I core promoter sequence-specific DNA binding"/>
    <property type="evidence" value="ECO:0007669"/>
    <property type="project" value="InterPro"/>
</dbReference>
<feature type="compositionally biased region" description="Low complexity" evidence="10">
    <location>
        <begin position="176"/>
        <end position="185"/>
    </location>
</feature>
<evidence type="ECO:0000256" key="7">
    <source>
        <dbReference type="ARBA" id="ARBA00023125"/>
    </source>
</evidence>
<evidence type="ECO:0008006" key="15">
    <source>
        <dbReference type="Google" id="ProtNLM"/>
    </source>
</evidence>
<evidence type="ECO:0000259" key="12">
    <source>
        <dbReference type="Pfam" id="PF20645"/>
    </source>
</evidence>
<comment type="subcellular location">
    <subcellularLocation>
        <location evidence="1">Nucleus</location>
        <location evidence="1">Nucleolus</location>
    </subcellularLocation>
</comment>
<evidence type="ECO:0000256" key="3">
    <source>
        <dbReference type="ARBA" id="ARBA00022723"/>
    </source>
</evidence>
<keyword evidence="8" id="KW-0804">Transcription</keyword>
<evidence type="ECO:0000256" key="6">
    <source>
        <dbReference type="ARBA" id="ARBA00023015"/>
    </source>
</evidence>
<feature type="domain" description="Rrn7/TAF1B C-terminal cyclin" evidence="12">
    <location>
        <begin position="302"/>
        <end position="481"/>
    </location>
</feature>
<feature type="region of interest" description="Disordered" evidence="10">
    <location>
        <begin position="132"/>
        <end position="234"/>
    </location>
</feature>
<proteinExistence type="inferred from homology"/>
<evidence type="ECO:0000256" key="4">
    <source>
        <dbReference type="ARBA" id="ARBA00022771"/>
    </source>
</evidence>
<dbReference type="InParanoid" id="A0A5C3PL50"/>
<dbReference type="FunCoup" id="A0A5C3PL50">
    <property type="interactions" value="45"/>
</dbReference>
<sequence>MAPRRKCPVCGSRQWHKEPSSGLVTCSEGHVLQARTPNYRNETREVTELGPHAVRKRTLRSQRKKQERLTNADPKLYHGERARYHYFQCLQVILRMQVAALTRLWQLPPEFEKVCRDLWALHLSLLPNPPSPEPLLHMKDTGADDQSSEVATNERRGKHAKKRESGESDRDDYDKSGSSSSSSSSESEESGQDSELDRLMRENSESPSSDDEAQTESRKDRSAHVSKKKRTFGRGNFDEPASTISVLVVACWTLRLPVMYMDFVRLIESYDLPYLDALRLLPETMVRHLRKQTVQALSPHYPPTPLHLHTLTARLAKLLYSTHDIYTPEMNASPILWKAVRTLQGPPTLYVMTKKLAHAVSIPLTLHRSLAPELVRKKKSDPAYHKHDSAVPEVALIAAVIVVMKMVYGLDGKPRRPREKTDPACALPALPELLRAIQDAEAADVKHAPAHSLEMNRRYFRSALDMDDKMLDEYLVFCEKALLPREDRLPPRNATTDQFPLGRPSRPPTPTGPSNQAQPTEEECFHGANMAANSIDTKSDTLRPGEQYTIYNTQDILGSLPDDMDLVVARAARWAGVDDAYLCGVVERFERRVVRWWDTAKRREREKRAAASE</sequence>